<reference evidence="4 5" key="1">
    <citation type="journal article" date="2010" name="Nature">
        <title>The Ectocarpus genome and the independent evolution of multicellularity in brown algae.</title>
        <authorList>
            <person name="Cock J.M."/>
            <person name="Sterck L."/>
            <person name="Rouze P."/>
            <person name="Scornet D."/>
            <person name="Allen A.E."/>
            <person name="Amoutzias G."/>
            <person name="Anthouard V."/>
            <person name="Artiguenave F."/>
            <person name="Aury J.M."/>
            <person name="Badger J.H."/>
            <person name="Beszteri B."/>
            <person name="Billiau K."/>
            <person name="Bonnet E."/>
            <person name="Bothwell J.H."/>
            <person name="Bowler C."/>
            <person name="Boyen C."/>
            <person name="Brownlee C."/>
            <person name="Carrano C.J."/>
            <person name="Charrier B."/>
            <person name="Cho G.Y."/>
            <person name="Coelho S.M."/>
            <person name="Collen J."/>
            <person name="Corre E."/>
            <person name="Da Silva C."/>
            <person name="Delage L."/>
            <person name="Delaroque N."/>
            <person name="Dittami S.M."/>
            <person name="Doulbeau S."/>
            <person name="Elias M."/>
            <person name="Farnham G."/>
            <person name="Gachon C.M."/>
            <person name="Gschloessl B."/>
            <person name="Heesch S."/>
            <person name="Jabbari K."/>
            <person name="Jubin C."/>
            <person name="Kawai H."/>
            <person name="Kimura K."/>
            <person name="Kloareg B."/>
            <person name="Kupper F.C."/>
            <person name="Lang D."/>
            <person name="Le Bail A."/>
            <person name="Leblanc C."/>
            <person name="Lerouge P."/>
            <person name="Lohr M."/>
            <person name="Lopez P.J."/>
            <person name="Martens C."/>
            <person name="Maumus F."/>
            <person name="Michel G."/>
            <person name="Miranda-Saavedra D."/>
            <person name="Morales J."/>
            <person name="Moreau H."/>
            <person name="Motomura T."/>
            <person name="Nagasato C."/>
            <person name="Napoli C.A."/>
            <person name="Nelson D.R."/>
            <person name="Nyvall-Collen P."/>
            <person name="Peters A.F."/>
            <person name="Pommier C."/>
            <person name="Potin P."/>
            <person name="Poulain J."/>
            <person name="Quesneville H."/>
            <person name="Read B."/>
            <person name="Rensing S.A."/>
            <person name="Ritter A."/>
            <person name="Rousvoal S."/>
            <person name="Samanta M."/>
            <person name="Samson G."/>
            <person name="Schroeder D.C."/>
            <person name="Segurens B."/>
            <person name="Strittmatter M."/>
            <person name="Tonon T."/>
            <person name="Tregear J.W."/>
            <person name="Valentin K."/>
            <person name="von Dassow P."/>
            <person name="Yamagishi T."/>
            <person name="Van de Peer Y."/>
            <person name="Wincker P."/>
        </authorList>
    </citation>
    <scope>NUCLEOTIDE SEQUENCE [LARGE SCALE GENOMIC DNA]</scope>
    <source>
        <strain evidence="5">Ec32 / CCAP1310/4</strain>
    </source>
</reference>
<dbReference type="OrthoDB" id="10342592at2759"/>
<feature type="signal peptide" evidence="3">
    <location>
        <begin position="1"/>
        <end position="23"/>
    </location>
</feature>
<evidence type="ECO:0000256" key="2">
    <source>
        <dbReference type="SAM" id="Phobius"/>
    </source>
</evidence>
<keyword evidence="2" id="KW-0472">Membrane</keyword>
<keyword evidence="2" id="KW-0812">Transmembrane</keyword>
<keyword evidence="2" id="KW-1133">Transmembrane helix</keyword>
<protein>
    <submittedName>
        <fullName evidence="4">Uncharacterized protein</fullName>
    </submittedName>
</protein>
<feature type="compositionally biased region" description="Acidic residues" evidence="1">
    <location>
        <begin position="177"/>
        <end position="191"/>
    </location>
</feature>
<dbReference type="EMBL" id="FN649743">
    <property type="protein sequence ID" value="CBJ31181.1"/>
    <property type="molecule type" value="Genomic_DNA"/>
</dbReference>
<evidence type="ECO:0000256" key="1">
    <source>
        <dbReference type="SAM" id="MobiDB-lite"/>
    </source>
</evidence>
<dbReference type="Proteomes" id="UP000002630">
    <property type="component" value="Linkage Group LG18"/>
</dbReference>
<proteinExistence type="predicted"/>
<evidence type="ECO:0000313" key="5">
    <source>
        <dbReference type="Proteomes" id="UP000002630"/>
    </source>
</evidence>
<sequence>MMIPRTRWSVLAVFAVFVKTAVAAGCENFEGTAGTNTNGDVQVCCASETCQSTCDQNNCSIHEDGDSCCPDSIAESDTECGVDGGAAPCILGCENDHKGITGTNTNGDVQVCCANSCGNTCDQDTCSTYGDDDSCCPDSIAESDTECGVDSGAAPCILDDSTEGDDDTPAPTPAETESTEVDLSQEADDDDSKSAEAPAPALAELVSTSDSDGTSSAVIALSVLLAALVLGNIACFAWCLMRRRKEPPTPPPAGRRDANTEVELGRLRRDLETEHTRRVKAETLVHRAKGGGLRSGDFPSVRDVYQHVYQLADDALAWTEKACAVGGSHPALNGTVLSVLYNTFLVCREEVQRCLDERLQNLSAFLGNDEPILLSAGDEMNLDTQYVLYECLCKDYQRIVPADPDRMDALAGVVLQRCGEPADRSLANEILSGATWPSFEALMKNYLLVFVEMALQKPRVEFEDNLGDAMTFDSIIHRDWAPYSKAPAGQSCSIVFPAIRPQEGRPTSNAKIGVVRLPA</sequence>
<feature type="chain" id="PRO_5003095730" evidence="3">
    <location>
        <begin position="24"/>
        <end position="519"/>
    </location>
</feature>
<accession>D7FSP0</accession>
<keyword evidence="5" id="KW-1185">Reference proteome</keyword>
<dbReference type="EMBL" id="FN648417">
    <property type="protein sequence ID" value="CBJ31181.1"/>
    <property type="molecule type" value="Genomic_DNA"/>
</dbReference>
<keyword evidence="3" id="KW-0732">Signal</keyword>
<evidence type="ECO:0000256" key="3">
    <source>
        <dbReference type="SAM" id="SignalP"/>
    </source>
</evidence>
<gene>
    <name evidence="4" type="ORF">Esi_0237_0023</name>
</gene>
<evidence type="ECO:0000313" key="4">
    <source>
        <dbReference type="EMBL" id="CBJ31181.1"/>
    </source>
</evidence>
<feature type="transmembrane region" description="Helical" evidence="2">
    <location>
        <begin position="217"/>
        <end position="240"/>
    </location>
</feature>
<name>D7FSP0_ECTSI</name>
<dbReference type="InParanoid" id="D7FSP0"/>
<feature type="region of interest" description="Disordered" evidence="1">
    <location>
        <begin position="158"/>
        <end position="199"/>
    </location>
</feature>
<dbReference type="AlphaFoldDB" id="D7FSP0"/>
<organism evidence="4 5">
    <name type="scientific">Ectocarpus siliculosus</name>
    <name type="common">Brown alga</name>
    <name type="synonym">Conferva siliculosa</name>
    <dbReference type="NCBI Taxonomy" id="2880"/>
    <lineage>
        <taxon>Eukaryota</taxon>
        <taxon>Sar</taxon>
        <taxon>Stramenopiles</taxon>
        <taxon>Ochrophyta</taxon>
        <taxon>PX clade</taxon>
        <taxon>Phaeophyceae</taxon>
        <taxon>Ectocarpales</taxon>
        <taxon>Ectocarpaceae</taxon>
        <taxon>Ectocarpus</taxon>
    </lineage>
</organism>